<sequence>MVKQIIINGFNSVEKKDVEAPKINKVQVKKLKGTKDGKRLLIESYKALRFTVKPIGSDEEATEIKEENIAKLFPNEFAKFNIKITTTFGEAKGKKGNVMTKEAILYFPAAMLKKFQIDLYFRKKMDLYHYDMTATPEKWETTEDEKMKEITEETKEEVTPRRRKSKKEA</sequence>
<feature type="compositionally biased region" description="Basic and acidic residues" evidence="1">
    <location>
        <begin position="138"/>
        <end position="160"/>
    </location>
</feature>
<dbReference type="AlphaFoldDB" id="A0A0J1FK82"/>
<organism evidence="2 3">
    <name type="scientific">Desulfosporosinus acididurans</name>
    <dbReference type="NCBI Taxonomy" id="476652"/>
    <lineage>
        <taxon>Bacteria</taxon>
        <taxon>Bacillati</taxon>
        <taxon>Bacillota</taxon>
        <taxon>Clostridia</taxon>
        <taxon>Eubacteriales</taxon>
        <taxon>Desulfitobacteriaceae</taxon>
        <taxon>Desulfosporosinus</taxon>
    </lineage>
</organism>
<evidence type="ECO:0000313" key="3">
    <source>
        <dbReference type="Proteomes" id="UP000036356"/>
    </source>
</evidence>
<dbReference type="RefSeq" id="WP_047811963.1">
    <property type="nucleotide sequence ID" value="NZ_LDZY01000021.1"/>
</dbReference>
<evidence type="ECO:0000256" key="1">
    <source>
        <dbReference type="SAM" id="MobiDB-lite"/>
    </source>
</evidence>
<protein>
    <submittedName>
        <fullName evidence="2">Uncharacterized protein</fullName>
    </submittedName>
</protein>
<keyword evidence="3" id="KW-1185">Reference proteome</keyword>
<proteinExistence type="predicted"/>
<dbReference type="EMBL" id="LDZY01000021">
    <property type="protein sequence ID" value="KLU63889.1"/>
    <property type="molecule type" value="Genomic_DNA"/>
</dbReference>
<name>A0A0J1FK82_9FIRM</name>
<reference evidence="2 3" key="1">
    <citation type="submission" date="2015-06" db="EMBL/GenBank/DDBJ databases">
        <title>Draft genome of the moderately acidophilic sulfate reducer Candidatus Desulfosporosinus acididurans strain M1.</title>
        <authorList>
            <person name="Poehlein A."/>
            <person name="Petzsch P."/>
            <person name="Johnson B.D."/>
            <person name="Schloemann M."/>
            <person name="Daniel R."/>
            <person name="Muehling M."/>
        </authorList>
    </citation>
    <scope>NUCLEOTIDE SEQUENCE [LARGE SCALE GENOMIC DNA]</scope>
    <source>
        <strain evidence="2 3">M1</strain>
    </source>
</reference>
<feature type="region of interest" description="Disordered" evidence="1">
    <location>
        <begin position="138"/>
        <end position="169"/>
    </location>
</feature>
<evidence type="ECO:0000313" key="2">
    <source>
        <dbReference type="EMBL" id="KLU63889.1"/>
    </source>
</evidence>
<dbReference type="PATRIC" id="fig|476652.3.peg.4444"/>
<gene>
    <name evidence="2" type="ORF">DEAC_c42010</name>
</gene>
<comment type="caution">
    <text evidence="2">The sequence shown here is derived from an EMBL/GenBank/DDBJ whole genome shotgun (WGS) entry which is preliminary data.</text>
</comment>
<accession>A0A0J1FK82</accession>
<dbReference type="Proteomes" id="UP000036356">
    <property type="component" value="Unassembled WGS sequence"/>
</dbReference>